<keyword evidence="6 11" id="KW-0547">Nucleotide-binding</keyword>
<evidence type="ECO:0000256" key="6">
    <source>
        <dbReference type="ARBA" id="ARBA00022741"/>
    </source>
</evidence>
<organism evidence="13 14">
    <name type="scientific">Methanoliparum thermophilum</name>
    <dbReference type="NCBI Taxonomy" id="2491083"/>
    <lineage>
        <taxon>Archaea</taxon>
        <taxon>Methanobacteriati</taxon>
        <taxon>Methanobacteriota</taxon>
        <taxon>Candidatus Methanoliparia</taxon>
        <taxon>Candidatus Methanoliparales</taxon>
        <taxon>Candidatus Methanoliparaceae</taxon>
        <taxon>Candidatus Methanoliparum</taxon>
    </lineage>
</organism>
<evidence type="ECO:0000313" key="14">
    <source>
        <dbReference type="Proteomes" id="UP000317158"/>
    </source>
</evidence>
<feature type="binding site" evidence="11">
    <location>
        <begin position="10"/>
        <end position="17"/>
    </location>
    <ligand>
        <name>ATP</name>
        <dbReference type="ChEBI" id="CHEBI:30616"/>
    </ligand>
</feature>
<dbReference type="GO" id="GO:0006233">
    <property type="term" value="P:dTDP biosynthetic process"/>
    <property type="evidence" value="ECO:0007669"/>
    <property type="project" value="InterPro"/>
</dbReference>
<evidence type="ECO:0000256" key="7">
    <source>
        <dbReference type="ARBA" id="ARBA00022777"/>
    </source>
</evidence>
<dbReference type="GO" id="GO:0006227">
    <property type="term" value="P:dUDP biosynthetic process"/>
    <property type="evidence" value="ECO:0007669"/>
    <property type="project" value="TreeGrafter"/>
</dbReference>
<protein>
    <recommendedName>
        <fullName evidence="3 11">Probable thymidylate kinase</fullName>
        <ecNumber evidence="2 11">2.7.4.9</ecNumber>
    </recommendedName>
    <alternativeName>
        <fullName evidence="9 11">dTMP kinase</fullName>
    </alternativeName>
</protein>
<comment type="caution">
    <text evidence="13">The sequence shown here is derived from an EMBL/GenBank/DDBJ whole genome shotgun (WGS) entry which is preliminary data.</text>
</comment>
<evidence type="ECO:0000256" key="3">
    <source>
        <dbReference type="ARBA" id="ARBA00013355"/>
    </source>
</evidence>
<comment type="catalytic activity">
    <reaction evidence="10 11">
        <text>dTMP + ATP = dTDP + ADP</text>
        <dbReference type="Rhea" id="RHEA:13517"/>
        <dbReference type="ChEBI" id="CHEBI:30616"/>
        <dbReference type="ChEBI" id="CHEBI:58369"/>
        <dbReference type="ChEBI" id="CHEBI:63528"/>
        <dbReference type="ChEBI" id="CHEBI:456216"/>
        <dbReference type="EC" id="2.7.4.9"/>
    </reaction>
</comment>
<dbReference type="GO" id="GO:0005737">
    <property type="term" value="C:cytoplasm"/>
    <property type="evidence" value="ECO:0007669"/>
    <property type="project" value="TreeGrafter"/>
</dbReference>
<dbReference type="InterPro" id="IPR027417">
    <property type="entry name" value="P-loop_NTPase"/>
</dbReference>
<dbReference type="EC" id="2.7.4.9" evidence="2 11"/>
<evidence type="ECO:0000259" key="12">
    <source>
        <dbReference type="Pfam" id="PF02223"/>
    </source>
</evidence>
<evidence type="ECO:0000256" key="11">
    <source>
        <dbReference type="HAMAP-Rule" id="MF_00165"/>
    </source>
</evidence>
<dbReference type="GO" id="GO:0005524">
    <property type="term" value="F:ATP binding"/>
    <property type="evidence" value="ECO:0007669"/>
    <property type="project" value="UniProtKB-UniRule"/>
</dbReference>
<gene>
    <name evidence="11" type="primary">tmk</name>
    <name evidence="13" type="ORF">EF806_00690</name>
</gene>
<dbReference type="PANTHER" id="PTHR10344:SF4">
    <property type="entry name" value="UMP-CMP KINASE 2, MITOCHONDRIAL"/>
    <property type="match status" value="1"/>
</dbReference>
<dbReference type="Proteomes" id="UP000317158">
    <property type="component" value="Unassembled WGS sequence"/>
</dbReference>
<evidence type="ECO:0000256" key="9">
    <source>
        <dbReference type="ARBA" id="ARBA00029962"/>
    </source>
</evidence>
<dbReference type="InterPro" id="IPR039430">
    <property type="entry name" value="Thymidylate_kin-like_dom"/>
</dbReference>
<keyword evidence="8 11" id="KW-0067">ATP-binding</keyword>
<evidence type="ECO:0000256" key="2">
    <source>
        <dbReference type="ARBA" id="ARBA00012980"/>
    </source>
</evidence>
<proteinExistence type="inferred from homology"/>
<evidence type="ECO:0000256" key="1">
    <source>
        <dbReference type="ARBA" id="ARBA00009776"/>
    </source>
</evidence>
<dbReference type="CDD" id="cd01672">
    <property type="entry name" value="TMPK"/>
    <property type="match status" value="1"/>
</dbReference>
<name>A0A520KTN0_METT2</name>
<reference evidence="13 14" key="1">
    <citation type="journal article" date="2019" name="Nat. Microbiol.">
        <title>Wide diversity of methane and short-chain alkane metabolisms in uncultured archaea.</title>
        <authorList>
            <person name="Borrel G."/>
            <person name="Adam P.S."/>
            <person name="McKay L.J."/>
            <person name="Chen L.X."/>
            <person name="Sierra-Garcia I.N."/>
            <person name="Sieber C.M."/>
            <person name="Letourneur Q."/>
            <person name="Ghozlane A."/>
            <person name="Andersen G.L."/>
            <person name="Li W.J."/>
            <person name="Hallam S.J."/>
            <person name="Muyzer G."/>
            <person name="de Oliveira V.M."/>
            <person name="Inskeep W.P."/>
            <person name="Banfield J.F."/>
            <person name="Gribaldo S."/>
        </authorList>
    </citation>
    <scope>NUCLEOTIDE SEQUENCE [LARGE SCALE GENOMIC DNA]</scope>
    <source>
        <strain evidence="13">NM1a</strain>
    </source>
</reference>
<accession>A0A520KTN0</accession>
<dbReference type="GO" id="GO:0004798">
    <property type="term" value="F:dTMP kinase activity"/>
    <property type="evidence" value="ECO:0007669"/>
    <property type="project" value="UniProtKB-UniRule"/>
</dbReference>
<evidence type="ECO:0000256" key="10">
    <source>
        <dbReference type="ARBA" id="ARBA00048743"/>
    </source>
</evidence>
<dbReference type="EMBL" id="RXIF01000002">
    <property type="protein sequence ID" value="RZN65444.1"/>
    <property type="molecule type" value="Genomic_DNA"/>
</dbReference>
<evidence type="ECO:0000256" key="8">
    <source>
        <dbReference type="ARBA" id="ARBA00022840"/>
    </source>
</evidence>
<comment type="similarity">
    <text evidence="1 11">Belongs to the thymidylate kinase family.</text>
</comment>
<evidence type="ECO:0000256" key="4">
    <source>
        <dbReference type="ARBA" id="ARBA00022679"/>
    </source>
</evidence>
<dbReference type="InterPro" id="IPR018094">
    <property type="entry name" value="Thymidylate_kinase"/>
</dbReference>
<dbReference type="GO" id="GO:0006235">
    <property type="term" value="P:dTTP biosynthetic process"/>
    <property type="evidence" value="ECO:0007669"/>
    <property type="project" value="UniProtKB-UniRule"/>
</dbReference>
<dbReference type="Gene3D" id="3.40.50.300">
    <property type="entry name" value="P-loop containing nucleotide triphosphate hydrolases"/>
    <property type="match status" value="1"/>
</dbReference>
<keyword evidence="5 11" id="KW-0545">Nucleotide biosynthesis</keyword>
<sequence>MDGRLISIEGIDGSGKTSLVESVKNITNLRFVNRKSKICNKLNKNIVYTKEPTDYDTGITVKRFLNSDINPLSLTFLFMADHSEHISRLIRPSLEQGKIVIVDRYIDSRYAYQGVTLKKYFSITNQRFVSYESEIRNDPIKWLKKIHSPFSITPNYTILLVVDIDIAMERIRQREQRLILFEKREFLEEVQKNYLKLAEEEPGRFIKIDANENIEQVERKLVKELSRIFDSWTKNL</sequence>
<feature type="domain" description="Thymidylate kinase-like" evidence="12">
    <location>
        <begin position="140"/>
        <end position="220"/>
    </location>
</feature>
<dbReference type="AlphaFoldDB" id="A0A520KTN0"/>
<keyword evidence="4 11" id="KW-0808">Transferase</keyword>
<dbReference type="PANTHER" id="PTHR10344">
    <property type="entry name" value="THYMIDYLATE KINASE"/>
    <property type="match status" value="1"/>
</dbReference>
<evidence type="ECO:0000256" key="5">
    <source>
        <dbReference type="ARBA" id="ARBA00022727"/>
    </source>
</evidence>
<evidence type="ECO:0000313" key="13">
    <source>
        <dbReference type="EMBL" id="RZN65444.1"/>
    </source>
</evidence>
<feature type="domain" description="Thymidylate kinase-like" evidence="12">
    <location>
        <begin position="8"/>
        <end position="117"/>
    </location>
</feature>
<keyword evidence="7 11" id="KW-0418">Kinase</keyword>
<dbReference type="Pfam" id="PF02223">
    <property type="entry name" value="Thymidylate_kin"/>
    <property type="match status" value="2"/>
</dbReference>
<dbReference type="SUPFAM" id="SSF52540">
    <property type="entry name" value="P-loop containing nucleoside triphosphate hydrolases"/>
    <property type="match status" value="1"/>
</dbReference>
<dbReference type="HAMAP" id="MF_00165">
    <property type="entry name" value="Thymidylate_kinase"/>
    <property type="match status" value="1"/>
</dbReference>